<organism evidence="1 2">
    <name type="scientific">Oryza meyeriana var. granulata</name>
    <dbReference type="NCBI Taxonomy" id="110450"/>
    <lineage>
        <taxon>Eukaryota</taxon>
        <taxon>Viridiplantae</taxon>
        <taxon>Streptophyta</taxon>
        <taxon>Embryophyta</taxon>
        <taxon>Tracheophyta</taxon>
        <taxon>Spermatophyta</taxon>
        <taxon>Magnoliopsida</taxon>
        <taxon>Liliopsida</taxon>
        <taxon>Poales</taxon>
        <taxon>Poaceae</taxon>
        <taxon>BOP clade</taxon>
        <taxon>Oryzoideae</taxon>
        <taxon>Oryzeae</taxon>
        <taxon>Oryzinae</taxon>
        <taxon>Oryza</taxon>
        <taxon>Oryza meyeriana</taxon>
    </lineage>
</organism>
<reference evidence="1 2" key="1">
    <citation type="submission" date="2019-11" db="EMBL/GenBank/DDBJ databases">
        <title>Whole genome sequence of Oryza granulata.</title>
        <authorList>
            <person name="Li W."/>
        </authorList>
    </citation>
    <scope>NUCLEOTIDE SEQUENCE [LARGE SCALE GENOMIC DNA]</scope>
    <source>
        <strain evidence="2">cv. Menghai</strain>
        <tissue evidence="1">Leaf</tissue>
    </source>
</reference>
<gene>
    <name evidence="1" type="ORF">E2562_039016</name>
</gene>
<accession>A0A6G1DD16</accession>
<sequence>MAPLQHLLHRLQTRQSSFSPPTLPVCRRDLSAAFSALPVHGGTRCRRVSNIPSSALGPCAIVDFLSEKYNKPHPDTTQEERENFISCEVHKLVRHLSCSSVRDPGGGEAIPVAAGRPISLAYRGDDTR</sequence>
<name>A0A6G1DD16_9ORYZ</name>
<dbReference type="Proteomes" id="UP000479710">
    <property type="component" value="Unassembled WGS sequence"/>
</dbReference>
<evidence type="ECO:0000313" key="1">
    <source>
        <dbReference type="EMBL" id="KAF0909613.1"/>
    </source>
</evidence>
<proteinExistence type="predicted"/>
<protein>
    <submittedName>
        <fullName evidence="1">Uncharacterized protein</fullName>
    </submittedName>
</protein>
<keyword evidence="2" id="KW-1185">Reference proteome</keyword>
<dbReference type="AlphaFoldDB" id="A0A6G1DD16"/>
<evidence type="ECO:0000313" key="2">
    <source>
        <dbReference type="Proteomes" id="UP000479710"/>
    </source>
</evidence>
<comment type="caution">
    <text evidence="1">The sequence shown here is derived from an EMBL/GenBank/DDBJ whole genome shotgun (WGS) entry which is preliminary data.</text>
</comment>
<dbReference type="EMBL" id="SPHZ02000007">
    <property type="protein sequence ID" value="KAF0909613.1"/>
    <property type="molecule type" value="Genomic_DNA"/>
</dbReference>